<keyword evidence="3" id="KW-1185">Reference proteome</keyword>
<accession>A0A671EPY4</accession>
<evidence type="ECO:0000256" key="1">
    <source>
        <dbReference type="SAM" id="MobiDB-lite"/>
    </source>
</evidence>
<protein>
    <submittedName>
        <fullName evidence="2">Uncharacterized protein</fullName>
    </submittedName>
</protein>
<reference evidence="2" key="4">
    <citation type="submission" date="2025-08" db="UniProtKB">
        <authorList>
            <consortium name="Ensembl"/>
        </authorList>
    </citation>
    <scope>IDENTIFICATION</scope>
</reference>
<reference evidence="3" key="3">
    <citation type="submission" date="2018-12" db="EMBL/GenBank/DDBJ databases">
        <title>G10K-VGP greater horseshoe bat female genome, primary haplotype.</title>
        <authorList>
            <person name="Teeling E."/>
            <person name="Myers G."/>
            <person name="Vernes S."/>
            <person name="Pippel M."/>
            <person name="Winkler S."/>
            <person name="Fedrigo O."/>
            <person name="Rhie A."/>
            <person name="Koren S."/>
            <person name="Phillippy A."/>
            <person name="Lewin H."/>
            <person name="Damas J."/>
            <person name="Howe K."/>
            <person name="Mountcastle J."/>
            <person name="Jarvis E.D."/>
        </authorList>
    </citation>
    <scope>NUCLEOTIDE SEQUENCE [LARGE SCALE GENOMIC DNA]</scope>
</reference>
<name>A0A671EPY4_RHIFE</name>
<evidence type="ECO:0000313" key="3">
    <source>
        <dbReference type="Proteomes" id="UP000472240"/>
    </source>
</evidence>
<evidence type="ECO:0000313" key="2">
    <source>
        <dbReference type="Ensembl" id="ENSRFEP00010015326.1"/>
    </source>
</evidence>
<organism evidence="2 3">
    <name type="scientific">Rhinolophus ferrumequinum</name>
    <name type="common">Greater horseshoe bat</name>
    <dbReference type="NCBI Taxonomy" id="59479"/>
    <lineage>
        <taxon>Eukaryota</taxon>
        <taxon>Metazoa</taxon>
        <taxon>Chordata</taxon>
        <taxon>Craniata</taxon>
        <taxon>Vertebrata</taxon>
        <taxon>Euteleostomi</taxon>
        <taxon>Mammalia</taxon>
        <taxon>Eutheria</taxon>
        <taxon>Laurasiatheria</taxon>
        <taxon>Chiroptera</taxon>
        <taxon>Yinpterochiroptera</taxon>
        <taxon>Rhinolophoidea</taxon>
        <taxon>Rhinolophidae</taxon>
        <taxon>Rhinolophinae</taxon>
        <taxon>Rhinolophus</taxon>
    </lineage>
</organism>
<reference evidence="2" key="5">
    <citation type="submission" date="2025-09" db="UniProtKB">
        <authorList>
            <consortium name="Ensembl"/>
        </authorList>
    </citation>
    <scope>IDENTIFICATION</scope>
</reference>
<feature type="region of interest" description="Disordered" evidence="1">
    <location>
        <begin position="53"/>
        <end position="88"/>
    </location>
</feature>
<dbReference type="InParanoid" id="A0A671EPY4"/>
<sequence length="88" mass="9215">PRGNVVAVMVPCGVGAPPNPPPTLCSLCHTAPFTYVSFVYYLEGFGGEGPEVEVGGGPEGKLGSSTHSSHSLRFPVLNKLETRDTNET</sequence>
<dbReference type="AlphaFoldDB" id="A0A671EPY4"/>
<dbReference type="Ensembl" id="ENSRFET00010016735.1">
    <property type="protein sequence ID" value="ENSRFEP00010015326.1"/>
    <property type="gene ID" value="ENSRFEG00010010398.1"/>
</dbReference>
<dbReference type="Proteomes" id="UP000472240">
    <property type="component" value="Chromosome 14"/>
</dbReference>
<reference evidence="2 3" key="2">
    <citation type="journal article" date="2018" name="Annu Rev Anim Biosci">
        <title>Bat Biology, Genomes, and the Bat1K Project: To Generate Chromosome-Level Genomes for All Living Bat Species.</title>
        <authorList>
            <person name="Teeling E.C."/>
            <person name="Vernes S.C."/>
            <person name="Davalos L.M."/>
            <person name="Ray D.A."/>
            <person name="Gilbert M.T.P."/>
            <person name="Myers E."/>
        </authorList>
    </citation>
    <scope>NUCLEOTIDE SEQUENCE</scope>
</reference>
<reference evidence="2 3" key="1">
    <citation type="journal article" date="2015" name="Annu Rev Anim Biosci">
        <title>The Genome 10K Project: a way forward.</title>
        <authorList>
            <person name="Koepfli K.P."/>
            <person name="Paten B."/>
            <person name="O'Brien S.J."/>
            <person name="Koepfli K.P."/>
            <person name="Paten B."/>
            <person name="Antunes A."/>
            <person name="Belov K."/>
            <person name="Bustamante C."/>
            <person name="Castoe T.A."/>
            <person name="Clawson H."/>
            <person name="Crawford A.J."/>
            <person name="Diekhans M."/>
            <person name="Distel D."/>
            <person name="Durbin R."/>
            <person name="Earl D."/>
            <person name="Fujita M.K."/>
            <person name="Gamble T."/>
            <person name="Georges A."/>
            <person name="Gemmell N."/>
            <person name="Gilbert M.T."/>
            <person name="Graves J.M."/>
            <person name="Green R.E."/>
            <person name="Hickey G."/>
            <person name="Jarvis E.D."/>
            <person name="Johnson W."/>
            <person name="Komissarov A."/>
            <person name="Korf I."/>
            <person name="Kuhn R."/>
            <person name="Larkin D.M."/>
            <person name="Lewin H."/>
            <person name="Lopez J.V."/>
            <person name="Ma J."/>
            <person name="Marques-Bonet T."/>
            <person name="Miller W."/>
            <person name="Murphy R."/>
            <person name="Pevzner P."/>
            <person name="Shapiro B."/>
            <person name="Steiner C."/>
            <person name="Tamazian G."/>
            <person name="Venkatesh B."/>
            <person name="Wang J."/>
            <person name="Wayne R."/>
            <person name="Wiley E."/>
            <person name="Yang H."/>
            <person name="Zhang G."/>
            <person name="Haussler D."/>
            <person name="Ryder O."/>
            <person name="O'Brien S.J."/>
        </authorList>
    </citation>
    <scope>NUCLEOTIDE SEQUENCE</scope>
</reference>
<proteinExistence type="predicted"/>